<accession>A0A6A3BRC2</accession>
<keyword evidence="13" id="KW-1185">Reference proteome</keyword>
<dbReference type="GO" id="GO:0005886">
    <property type="term" value="C:plasma membrane"/>
    <property type="evidence" value="ECO:0007669"/>
    <property type="project" value="TreeGrafter"/>
</dbReference>
<keyword evidence="6" id="KW-0406">Ion transport</keyword>
<evidence type="ECO:0000256" key="6">
    <source>
        <dbReference type="ARBA" id="ARBA00023065"/>
    </source>
</evidence>
<dbReference type="InterPro" id="IPR011009">
    <property type="entry name" value="Kinase-like_dom_sf"/>
</dbReference>
<dbReference type="GO" id="GO:0050982">
    <property type="term" value="P:detection of mechanical stimulus"/>
    <property type="evidence" value="ECO:0007669"/>
    <property type="project" value="UniProtKB-ARBA"/>
</dbReference>
<evidence type="ECO:0000256" key="3">
    <source>
        <dbReference type="ARBA" id="ARBA00022448"/>
    </source>
</evidence>
<feature type="transmembrane region" description="Helical" evidence="10">
    <location>
        <begin position="562"/>
        <end position="581"/>
    </location>
</feature>
<evidence type="ECO:0000256" key="8">
    <source>
        <dbReference type="ARBA" id="ARBA00023303"/>
    </source>
</evidence>
<dbReference type="Proteomes" id="UP000436088">
    <property type="component" value="Unassembled WGS sequence"/>
</dbReference>
<evidence type="ECO:0000256" key="1">
    <source>
        <dbReference type="ARBA" id="ARBA00004141"/>
    </source>
</evidence>
<dbReference type="SUPFAM" id="SSF50182">
    <property type="entry name" value="Sm-like ribonucleoproteins"/>
    <property type="match status" value="1"/>
</dbReference>
<dbReference type="FunFam" id="2.30.30.60:FF:000003">
    <property type="entry name" value="Predicted mechanosensitive ion channel"/>
    <property type="match status" value="1"/>
</dbReference>
<evidence type="ECO:0000313" key="12">
    <source>
        <dbReference type="EMBL" id="KAE8719144.1"/>
    </source>
</evidence>
<dbReference type="InterPro" id="IPR006685">
    <property type="entry name" value="MscS_channel_2nd"/>
</dbReference>
<dbReference type="Pfam" id="PF00924">
    <property type="entry name" value="MS_channel_2nd"/>
    <property type="match status" value="1"/>
</dbReference>
<proteinExistence type="inferred from homology"/>
<dbReference type="EMBL" id="VEPZ02000792">
    <property type="protein sequence ID" value="KAE8719144.1"/>
    <property type="molecule type" value="Genomic_DNA"/>
</dbReference>
<feature type="domain" description="Protein kinase" evidence="11">
    <location>
        <begin position="1"/>
        <end position="195"/>
    </location>
</feature>
<evidence type="ECO:0000256" key="2">
    <source>
        <dbReference type="ARBA" id="ARBA00008017"/>
    </source>
</evidence>
<protein>
    <submittedName>
        <fullName evidence="12">Mechanosensitive ion channel protein 6</fullName>
    </submittedName>
</protein>
<sequence length="1061" mass="121275">MATTEKQHGVGSGPGRVGSGKVRNKNVVQFIGACTKPPNLFIITEFRSGGSVYDYLDKHKGVFKLPTLFKVAIDVSKGMDYLHQNNIIHRDLKAANLLMDENEVIEHKPYDHKADVFSFGIVLWELLTGKIPYEFLTPLQAAVGVVQKGLRPTIPKHTNPKLTELLERCWQQDPSLRPDFAEIIEILQQIAKEVIYNHVNPSASHFNPENVKASRIGSNKSRTEELPILSDFDSHEEALIAMDGDPTKSSEPAESRTPGNRDLNQDPSFRQSEVEFWSDRGERNNGGNGIFEYTQGWQTGEESPTWKIMNDHLMNRSNENTLEMGLDLDELKRDPSLSLDSRRVSFETTGVSQTHQQDGGINDQTDYMSRRISNVSAPLFGKSGLLSAMKSTKSRLIDRSEDEVQLMSGLLGKSGQLQSGMLCKSENEEEDDPFADDVLPDEFRKTNFNAFTWVQIVSLFVIVAALLCSLFIPSLKVIDLWELALWKWLVFLLVLICGRLVSGWGIRILVFFIEMNFFLRKRMLYFVYGLRKPVQNCLWLALVLLAWRFLFDKEVEKESVLLQYVTKILICLLVSTFLWLLKTLLVKVLASSFHLSTYFDRIQDTLFNQYVIATLSGSPVIEARRMEEEDERTAAEIRRFQNAGATVPSDLRDDAFPQQNSGVLKKTITRLKTFSQRDSSKKEDAGIALEHVHKLNQENISAWNMKRLMKMVRHGTLTTLDEQVMEDDSVKQIRSEHEATAAAKKIFHNVACRGSKFIYLEDLMRFMREDEALRTMATFEDAYEHGRISKKSLKNWVLNAYRERKALALTLNDTKTAVNKLHKIIDVIVGTIILVIWLVVLEIASSELIVLFSSQLVLAAFIFGNTCRTIFESIIFLFIIHPFDVGDRCEINGVQLVVEEMNILTTVFLRYDNMKTTFPNSVLSTTPIGNFYRSPDMLDLIEFVVHVATPVEKIALVKQRIINYIVNRKDHWCADPMIVIKDLDELNRIKLAVWVTHKMNYQDIGERLERRSRLAEEMVNSFKEFDIQYRLFPIDVNVCNLPTSSRFPSTWTTAESSDKID</sequence>
<feature type="transmembrane region" description="Helical" evidence="10">
    <location>
        <begin position="450"/>
        <end position="473"/>
    </location>
</feature>
<evidence type="ECO:0000313" key="13">
    <source>
        <dbReference type="Proteomes" id="UP000436088"/>
    </source>
</evidence>
<evidence type="ECO:0000259" key="11">
    <source>
        <dbReference type="PROSITE" id="PS50011"/>
    </source>
</evidence>
<evidence type="ECO:0000256" key="7">
    <source>
        <dbReference type="ARBA" id="ARBA00023136"/>
    </source>
</evidence>
<reference evidence="12" key="1">
    <citation type="submission" date="2019-09" db="EMBL/GenBank/DDBJ databases">
        <title>Draft genome information of white flower Hibiscus syriacus.</title>
        <authorList>
            <person name="Kim Y.-M."/>
        </authorList>
    </citation>
    <scope>NUCLEOTIDE SEQUENCE [LARGE SCALE GENOMIC DNA]</scope>
    <source>
        <strain evidence="12">YM2019G1</strain>
    </source>
</reference>
<gene>
    <name evidence="12" type="ORF">F3Y22_tig00109972pilonHSYRG00116</name>
</gene>
<dbReference type="Pfam" id="PF07714">
    <property type="entry name" value="PK_Tyr_Ser-Thr"/>
    <property type="match status" value="1"/>
</dbReference>
<dbReference type="GO" id="GO:0004672">
    <property type="term" value="F:protein kinase activity"/>
    <property type="evidence" value="ECO:0007669"/>
    <property type="project" value="InterPro"/>
</dbReference>
<dbReference type="SMART" id="SM00220">
    <property type="entry name" value="S_TKc"/>
    <property type="match status" value="1"/>
</dbReference>
<feature type="transmembrane region" description="Helical" evidence="10">
    <location>
        <begin position="856"/>
        <end position="880"/>
    </location>
</feature>
<dbReference type="PANTHER" id="PTHR31618:SF1">
    <property type="entry name" value="EF-HAND DOMAIN-CONTAINING PROTEIN"/>
    <property type="match status" value="1"/>
</dbReference>
<comment type="caution">
    <text evidence="12">The sequence shown here is derived from an EMBL/GenBank/DDBJ whole genome shotgun (WGS) entry which is preliminary data.</text>
</comment>
<feature type="compositionally biased region" description="Basic and acidic residues" evidence="9">
    <location>
        <begin position="245"/>
        <end position="254"/>
    </location>
</feature>
<dbReference type="SUPFAM" id="SSF56112">
    <property type="entry name" value="Protein kinase-like (PK-like)"/>
    <property type="match status" value="1"/>
</dbReference>
<feature type="transmembrane region" description="Helical" evidence="10">
    <location>
        <begin position="533"/>
        <end position="550"/>
    </location>
</feature>
<dbReference type="AlphaFoldDB" id="A0A6A3BRC2"/>
<comment type="similarity">
    <text evidence="2">Belongs to the MscS (TC 1.A.23) family.</text>
</comment>
<dbReference type="CDD" id="cd13999">
    <property type="entry name" value="STKc_MAP3K-like"/>
    <property type="match status" value="1"/>
</dbReference>
<dbReference type="Gene3D" id="2.30.30.60">
    <property type="match status" value="1"/>
</dbReference>
<keyword evidence="7 10" id="KW-0472">Membrane</keyword>
<dbReference type="GO" id="GO:0006820">
    <property type="term" value="P:monoatomic anion transport"/>
    <property type="evidence" value="ECO:0007669"/>
    <property type="project" value="TreeGrafter"/>
</dbReference>
<dbReference type="InterPro" id="IPR010920">
    <property type="entry name" value="LSM_dom_sf"/>
</dbReference>
<keyword evidence="3" id="KW-0813">Transport</keyword>
<dbReference type="PROSITE" id="PS00108">
    <property type="entry name" value="PROTEIN_KINASE_ST"/>
    <property type="match status" value="1"/>
</dbReference>
<dbReference type="PANTHER" id="PTHR31618">
    <property type="entry name" value="MECHANOSENSITIVE ION CHANNEL PROTEIN 5"/>
    <property type="match status" value="1"/>
</dbReference>
<dbReference type="InterPro" id="IPR016688">
    <property type="entry name" value="MscS-like_plants/fungi"/>
</dbReference>
<feature type="transmembrane region" description="Helical" evidence="10">
    <location>
        <begin position="824"/>
        <end position="844"/>
    </location>
</feature>
<feature type="region of interest" description="Disordered" evidence="9">
    <location>
        <begin position="243"/>
        <end position="269"/>
    </location>
</feature>
<dbReference type="InterPro" id="IPR001245">
    <property type="entry name" value="Ser-Thr/Tyr_kinase_cat_dom"/>
</dbReference>
<dbReference type="InterPro" id="IPR000719">
    <property type="entry name" value="Prot_kinase_dom"/>
</dbReference>
<name>A0A6A3BRC2_HIBSY</name>
<dbReference type="Gene3D" id="1.10.510.10">
    <property type="entry name" value="Transferase(Phosphotransferase) domain 1"/>
    <property type="match status" value="2"/>
</dbReference>
<evidence type="ECO:0000256" key="5">
    <source>
        <dbReference type="ARBA" id="ARBA00022989"/>
    </source>
</evidence>
<evidence type="ECO:0000256" key="9">
    <source>
        <dbReference type="SAM" id="MobiDB-lite"/>
    </source>
</evidence>
<evidence type="ECO:0000256" key="4">
    <source>
        <dbReference type="ARBA" id="ARBA00022692"/>
    </source>
</evidence>
<dbReference type="PROSITE" id="PS50011">
    <property type="entry name" value="PROTEIN_KINASE_DOM"/>
    <property type="match status" value="1"/>
</dbReference>
<dbReference type="GO" id="GO:0008381">
    <property type="term" value="F:mechanosensitive monoatomic ion channel activity"/>
    <property type="evidence" value="ECO:0007669"/>
    <property type="project" value="TreeGrafter"/>
</dbReference>
<keyword evidence="4 10" id="KW-0812">Transmembrane</keyword>
<organism evidence="12 13">
    <name type="scientific">Hibiscus syriacus</name>
    <name type="common">Rose of Sharon</name>
    <dbReference type="NCBI Taxonomy" id="106335"/>
    <lineage>
        <taxon>Eukaryota</taxon>
        <taxon>Viridiplantae</taxon>
        <taxon>Streptophyta</taxon>
        <taxon>Embryophyta</taxon>
        <taxon>Tracheophyta</taxon>
        <taxon>Spermatophyta</taxon>
        <taxon>Magnoliopsida</taxon>
        <taxon>eudicotyledons</taxon>
        <taxon>Gunneridae</taxon>
        <taxon>Pentapetalae</taxon>
        <taxon>rosids</taxon>
        <taxon>malvids</taxon>
        <taxon>Malvales</taxon>
        <taxon>Malvaceae</taxon>
        <taxon>Malvoideae</taxon>
        <taxon>Hibiscus</taxon>
    </lineage>
</organism>
<feature type="transmembrane region" description="Helical" evidence="10">
    <location>
        <begin position="485"/>
        <end position="512"/>
    </location>
</feature>
<dbReference type="InterPro" id="IPR023408">
    <property type="entry name" value="MscS_beta-dom_sf"/>
</dbReference>
<comment type="subcellular location">
    <subcellularLocation>
        <location evidence="1">Membrane</location>
        <topology evidence="1">Multi-pass membrane protein</topology>
    </subcellularLocation>
</comment>
<dbReference type="InterPro" id="IPR008271">
    <property type="entry name" value="Ser/Thr_kinase_AS"/>
</dbReference>
<keyword evidence="8" id="KW-0407">Ion channel</keyword>
<dbReference type="GO" id="GO:0005524">
    <property type="term" value="F:ATP binding"/>
    <property type="evidence" value="ECO:0007669"/>
    <property type="project" value="InterPro"/>
</dbReference>
<keyword evidence="5 10" id="KW-1133">Transmembrane helix</keyword>
<evidence type="ECO:0000256" key="10">
    <source>
        <dbReference type="SAM" id="Phobius"/>
    </source>
</evidence>